<evidence type="ECO:0000313" key="2">
    <source>
        <dbReference type="EMBL" id="KAK3047150.1"/>
    </source>
</evidence>
<name>A0AAJ0G504_9PEZI</name>
<organism evidence="2 3">
    <name type="scientific">Extremus antarcticus</name>
    <dbReference type="NCBI Taxonomy" id="702011"/>
    <lineage>
        <taxon>Eukaryota</taxon>
        <taxon>Fungi</taxon>
        <taxon>Dikarya</taxon>
        <taxon>Ascomycota</taxon>
        <taxon>Pezizomycotina</taxon>
        <taxon>Dothideomycetes</taxon>
        <taxon>Dothideomycetidae</taxon>
        <taxon>Mycosphaerellales</taxon>
        <taxon>Extremaceae</taxon>
        <taxon>Extremus</taxon>
    </lineage>
</organism>
<evidence type="ECO:0000256" key="1">
    <source>
        <dbReference type="SAM" id="Coils"/>
    </source>
</evidence>
<sequence length="162" mass="17751">MAASFDPTPPSSSIQSTAATPIAHVLDFKAKGRAERVLRDAYSNHLLLHSARGTDVLKFSTTASTPLLQLVTAQSSHLNLVKILHNPTTINMPRATAKDDLEEDIDFQYSLADTLDAGADNYAEKLAAIQDKKAELEAFRDTADEEAIESYVSPWLRDHRAS</sequence>
<evidence type="ECO:0000313" key="3">
    <source>
        <dbReference type="Proteomes" id="UP001271007"/>
    </source>
</evidence>
<proteinExistence type="predicted"/>
<dbReference type="Proteomes" id="UP001271007">
    <property type="component" value="Unassembled WGS sequence"/>
</dbReference>
<dbReference type="EMBL" id="JAWDJX010000067">
    <property type="protein sequence ID" value="KAK3047150.1"/>
    <property type="molecule type" value="Genomic_DNA"/>
</dbReference>
<keyword evidence="3" id="KW-1185">Reference proteome</keyword>
<feature type="coiled-coil region" evidence="1">
    <location>
        <begin position="119"/>
        <end position="149"/>
    </location>
</feature>
<accession>A0AAJ0G504</accession>
<protein>
    <submittedName>
        <fullName evidence="2">Uncharacterized protein</fullName>
    </submittedName>
</protein>
<gene>
    <name evidence="2" type="ORF">LTR09_011417</name>
</gene>
<keyword evidence="1" id="KW-0175">Coiled coil</keyword>
<dbReference type="AlphaFoldDB" id="A0AAJ0G504"/>
<comment type="caution">
    <text evidence="2">The sequence shown here is derived from an EMBL/GenBank/DDBJ whole genome shotgun (WGS) entry which is preliminary data.</text>
</comment>
<reference evidence="2" key="1">
    <citation type="submission" date="2023-04" db="EMBL/GenBank/DDBJ databases">
        <title>Black Yeasts Isolated from many extreme environments.</title>
        <authorList>
            <person name="Coleine C."/>
            <person name="Stajich J.E."/>
            <person name="Selbmann L."/>
        </authorList>
    </citation>
    <scope>NUCLEOTIDE SEQUENCE</scope>
    <source>
        <strain evidence="2">CCFEE 5312</strain>
    </source>
</reference>